<protein>
    <submittedName>
        <fullName evidence="1">Uncharacterized protein</fullName>
    </submittedName>
</protein>
<evidence type="ECO:0000313" key="1">
    <source>
        <dbReference type="EMBL" id="ROW08684.1"/>
    </source>
</evidence>
<sequence>MSGGGLHVELDMSANNSSSPPGCLLRLTVAIYRNAKDDAHVDDDFGRDYVVKASAIAARHGIEIYQQDHNNNINIHFRTFGKLAAVDTDPDFQDLQAPEGPYINLLEGYPHIVTRSWIERYVDNGEVIKTVQWKVDVSVAVGAGRFGQCDPWSGALR</sequence>
<dbReference type="InParanoid" id="A0A423WYQ6"/>
<dbReference type="STRING" id="1230097.A0A423WYQ6"/>
<dbReference type="Proteomes" id="UP000285146">
    <property type="component" value="Unassembled WGS sequence"/>
</dbReference>
<comment type="caution">
    <text evidence="1">The sequence shown here is derived from an EMBL/GenBank/DDBJ whole genome shotgun (WGS) entry which is preliminary data.</text>
</comment>
<dbReference type="AlphaFoldDB" id="A0A423WYQ6"/>
<accession>A0A423WYQ6</accession>
<evidence type="ECO:0000313" key="2">
    <source>
        <dbReference type="Proteomes" id="UP000285146"/>
    </source>
</evidence>
<proteinExistence type="predicted"/>
<gene>
    <name evidence="1" type="ORF">VPNG_06443</name>
</gene>
<organism evidence="1 2">
    <name type="scientific">Cytospora leucostoma</name>
    <dbReference type="NCBI Taxonomy" id="1230097"/>
    <lineage>
        <taxon>Eukaryota</taxon>
        <taxon>Fungi</taxon>
        <taxon>Dikarya</taxon>
        <taxon>Ascomycota</taxon>
        <taxon>Pezizomycotina</taxon>
        <taxon>Sordariomycetes</taxon>
        <taxon>Sordariomycetidae</taxon>
        <taxon>Diaporthales</taxon>
        <taxon>Cytosporaceae</taxon>
        <taxon>Cytospora</taxon>
    </lineage>
</organism>
<reference evidence="1 2" key="1">
    <citation type="submission" date="2015-09" db="EMBL/GenBank/DDBJ databases">
        <title>Host preference determinants of Valsa canker pathogens revealed by comparative genomics.</title>
        <authorList>
            <person name="Yin Z."/>
            <person name="Huang L."/>
        </authorList>
    </citation>
    <scope>NUCLEOTIDE SEQUENCE [LARGE SCALE GENOMIC DNA]</scope>
    <source>
        <strain evidence="1 2">SXYLt</strain>
    </source>
</reference>
<keyword evidence="2" id="KW-1185">Reference proteome</keyword>
<name>A0A423WYQ6_9PEZI</name>
<dbReference type="EMBL" id="LKEB01000033">
    <property type="protein sequence ID" value="ROW08684.1"/>
    <property type="molecule type" value="Genomic_DNA"/>
</dbReference>
<dbReference type="OrthoDB" id="3183782at2759"/>